<organism evidence="1 2">
    <name type="scientific">Clonorchis sinensis</name>
    <name type="common">Chinese liver fluke</name>
    <dbReference type="NCBI Taxonomy" id="79923"/>
    <lineage>
        <taxon>Eukaryota</taxon>
        <taxon>Metazoa</taxon>
        <taxon>Spiralia</taxon>
        <taxon>Lophotrochozoa</taxon>
        <taxon>Platyhelminthes</taxon>
        <taxon>Trematoda</taxon>
        <taxon>Digenea</taxon>
        <taxon>Opisthorchiida</taxon>
        <taxon>Opisthorchiata</taxon>
        <taxon>Opisthorchiidae</taxon>
        <taxon>Clonorchis</taxon>
    </lineage>
</organism>
<dbReference type="EMBL" id="NIRI02000042">
    <property type="protein sequence ID" value="KAG5448041.1"/>
    <property type="molecule type" value="Genomic_DNA"/>
</dbReference>
<reference evidence="1 2" key="2">
    <citation type="journal article" date="2021" name="Genomics">
        <title>High-quality reference genome for Clonorchis sinensis.</title>
        <authorList>
            <person name="Young N.D."/>
            <person name="Stroehlein A.J."/>
            <person name="Kinkar L."/>
            <person name="Wang T."/>
            <person name="Sohn W.M."/>
            <person name="Chang B.C.H."/>
            <person name="Kaur P."/>
            <person name="Weisz D."/>
            <person name="Dudchenko O."/>
            <person name="Aiden E.L."/>
            <person name="Korhonen P.K."/>
            <person name="Gasser R.B."/>
        </authorList>
    </citation>
    <scope>NUCLEOTIDE SEQUENCE [LARGE SCALE GENOMIC DNA]</scope>
    <source>
        <strain evidence="1">Cs-k2</strain>
    </source>
</reference>
<sequence>MRRPGTALSVTWKHYKREIQLGSRQPELVKNAGLFLTVSSLVVSLLLDGPIGCASGQRRNTTAHRMIGDSSLSQFQLSAALLFGVATPVFVDSQITVKCSTTPSASPWIASGVFSDCMSTSMTLHFVGQFIQKHLRLVLFEGGNNIVCTL</sequence>
<dbReference type="InParanoid" id="A0A419QHB6"/>
<gene>
    <name evidence="1" type="ORF">CSKR_106590</name>
</gene>
<name>A0A419QHB6_CLOSI</name>
<dbReference type="AlphaFoldDB" id="A0A419QHB6"/>
<evidence type="ECO:0000313" key="1">
    <source>
        <dbReference type="EMBL" id="KAG5448041.1"/>
    </source>
</evidence>
<protein>
    <submittedName>
        <fullName evidence="1">Uncharacterized protein</fullName>
    </submittedName>
</protein>
<evidence type="ECO:0000313" key="2">
    <source>
        <dbReference type="Proteomes" id="UP000286415"/>
    </source>
</evidence>
<comment type="caution">
    <text evidence="1">The sequence shown here is derived from an EMBL/GenBank/DDBJ whole genome shotgun (WGS) entry which is preliminary data.</text>
</comment>
<reference evidence="1 2" key="1">
    <citation type="journal article" date="2018" name="Biotechnol. Adv.">
        <title>Improved genomic resources and new bioinformatic workflow for the carcinogenic parasite Clonorchis sinensis: Biotechnological implications.</title>
        <authorList>
            <person name="Wang D."/>
            <person name="Korhonen P.K."/>
            <person name="Gasser R.B."/>
            <person name="Young N.D."/>
        </authorList>
    </citation>
    <scope>NUCLEOTIDE SEQUENCE [LARGE SCALE GENOMIC DNA]</scope>
    <source>
        <strain evidence="1">Cs-k2</strain>
    </source>
</reference>
<keyword evidence="2" id="KW-1185">Reference proteome</keyword>
<proteinExistence type="predicted"/>
<accession>A0A419QHB6</accession>
<dbReference type="Proteomes" id="UP000286415">
    <property type="component" value="Unassembled WGS sequence"/>
</dbReference>